<dbReference type="RefSeq" id="WP_316974096.1">
    <property type="nucleotide sequence ID" value="NZ_JAWIIJ010000008.1"/>
</dbReference>
<feature type="transmembrane region" description="Helical" evidence="6">
    <location>
        <begin position="6"/>
        <end position="27"/>
    </location>
</feature>
<keyword evidence="8" id="KW-1185">Reference proteome</keyword>
<evidence type="ECO:0000313" key="7">
    <source>
        <dbReference type="EMBL" id="MDV2079567.1"/>
    </source>
</evidence>
<feature type="transmembrane region" description="Helical" evidence="6">
    <location>
        <begin position="70"/>
        <end position="91"/>
    </location>
</feature>
<protein>
    <submittedName>
        <fullName evidence="7">FTR1 family protein</fullName>
    </submittedName>
</protein>
<evidence type="ECO:0000256" key="1">
    <source>
        <dbReference type="ARBA" id="ARBA00004141"/>
    </source>
</evidence>
<dbReference type="PANTHER" id="PTHR31632">
    <property type="entry name" value="IRON TRANSPORTER FTH1"/>
    <property type="match status" value="1"/>
</dbReference>
<dbReference type="InterPro" id="IPR004923">
    <property type="entry name" value="FTR1/Fip1/EfeU"/>
</dbReference>
<sequence length="282" mass="30503">MFEQVFFIVWRESVEAILVIGIVHAWLARTSGGAGQRYLWLGVAVGVALAGLMGIGLMQADGWLQGERQAIFQAAMVLVASALIVQMVFWMRRHGAGLRAGIEQRLSHATDNSRHWGITVLVAIAVAREGSETLIFLYGMGLAQDSPAALTSFTLAALGGLTVALLTFALLQVGTRLFSWRLFFRLTEILLLMLAASLLVAGVERLIGLGLLPAGPDPLWDSRWLLDDGQGVGALLADFAGYRAWPALTMVLAYGLFWLTVAAGLRWQRRRPTASLSTEAAA</sequence>
<gene>
    <name evidence="7" type="ORF">RYS15_12810</name>
</gene>
<keyword evidence="3 6" id="KW-0812">Transmembrane</keyword>
<feature type="transmembrane region" description="Helical" evidence="6">
    <location>
        <begin position="183"/>
        <end position="203"/>
    </location>
</feature>
<comment type="subcellular location">
    <subcellularLocation>
        <location evidence="1">Membrane</location>
        <topology evidence="1">Multi-pass membrane protein</topology>
    </subcellularLocation>
</comment>
<accession>A0ABU3VZ46</accession>
<dbReference type="EMBL" id="JAWIIJ010000008">
    <property type="protein sequence ID" value="MDV2079567.1"/>
    <property type="molecule type" value="Genomic_DNA"/>
</dbReference>
<evidence type="ECO:0000256" key="6">
    <source>
        <dbReference type="SAM" id="Phobius"/>
    </source>
</evidence>
<reference evidence="7 8" key="1">
    <citation type="submission" date="2023-10" db="EMBL/GenBank/DDBJ databases">
        <title>Characteristics and mechanism of a salt-tolerant marine origin heterotrophic nitrifying- aerobic denitrifying bacteria Marinobacter xestospongiae HN1.</title>
        <authorList>
            <person name="Qi R."/>
        </authorList>
    </citation>
    <scope>NUCLEOTIDE SEQUENCE [LARGE SCALE GENOMIC DNA]</scope>
    <source>
        <strain evidence="7 8">HN1</strain>
    </source>
</reference>
<evidence type="ECO:0000256" key="5">
    <source>
        <dbReference type="ARBA" id="ARBA00023136"/>
    </source>
</evidence>
<feature type="transmembrane region" description="Helical" evidence="6">
    <location>
        <begin position="148"/>
        <end position="171"/>
    </location>
</feature>
<comment type="similarity">
    <text evidence="2">Belongs to the oxidase-dependent Fe transporter (OFeT) (TC 9.A.10.1) family.</text>
</comment>
<dbReference type="PANTHER" id="PTHR31632:SF2">
    <property type="entry name" value="PLASMA MEMBRANE IRON PERMEASE"/>
    <property type="match status" value="1"/>
</dbReference>
<evidence type="ECO:0000313" key="8">
    <source>
        <dbReference type="Proteomes" id="UP001269819"/>
    </source>
</evidence>
<dbReference type="Proteomes" id="UP001269819">
    <property type="component" value="Unassembled WGS sequence"/>
</dbReference>
<keyword evidence="4 6" id="KW-1133">Transmembrane helix</keyword>
<name>A0ABU3VZ46_9GAMM</name>
<proteinExistence type="inferred from homology"/>
<feature type="transmembrane region" description="Helical" evidence="6">
    <location>
        <begin position="244"/>
        <end position="265"/>
    </location>
</feature>
<dbReference type="Pfam" id="PF03239">
    <property type="entry name" value="FTR1"/>
    <property type="match status" value="1"/>
</dbReference>
<feature type="transmembrane region" description="Helical" evidence="6">
    <location>
        <begin position="112"/>
        <end position="128"/>
    </location>
</feature>
<evidence type="ECO:0000256" key="3">
    <source>
        <dbReference type="ARBA" id="ARBA00022692"/>
    </source>
</evidence>
<keyword evidence="5 6" id="KW-0472">Membrane</keyword>
<evidence type="ECO:0000256" key="2">
    <source>
        <dbReference type="ARBA" id="ARBA00008333"/>
    </source>
</evidence>
<feature type="transmembrane region" description="Helical" evidence="6">
    <location>
        <begin position="39"/>
        <end position="58"/>
    </location>
</feature>
<evidence type="ECO:0000256" key="4">
    <source>
        <dbReference type="ARBA" id="ARBA00022989"/>
    </source>
</evidence>
<organism evidence="7 8">
    <name type="scientific">Marinobacter xestospongiae</name>
    <dbReference type="NCBI Taxonomy" id="994319"/>
    <lineage>
        <taxon>Bacteria</taxon>
        <taxon>Pseudomonadati</taxon>
        <taxon>Pseudomonadota</taxon>
        <taxon>Gammaproteobacteria</taxon>
        <taxon>Pseudomonadales</taxon>
        <taxon>Marinobacteraceae</taxon>
        <taxon>Marinobacter</taxon>
    </lineage>
</organism>
<comment type="caution">
    <text evidence="7">The sequence shown here is derived from an EMBL/GenBank/DDBJ whole genome shotgun (WGS) entry which is preliminary data.</text>
</comment>